<keyword evidence="7 9" id="KW-0472">Membrane</keyword>
<comment type="subcellular location">
    <subcellularLocation>
        <location evidence="1">Cell membrane</location>
        <topology evidence="1">Multi-pass membrane protein</topology>
    </subcellularLocation>
</comment>
<evidence type="ECO:0000313" key="11">
    <source>
        <dbReference type="Proteomes" id="UP001241092"/>
    </source>
</evidence>
<keyword evidence="3" id="KW-0813">Transport</keyword>
<dbReference type="AlphaFoldDB" id="A0AAI8TZR1"/>
<feature type="region of interest" description="Disordered" evidence="8">
    <location>
        <begin position="1"/>
        <end position="22"/>
    </location>
</feature>
<keyword evidence="6 9" id="KW-1133">Transmembrane helix</keyword>
<dbReference type="NCBIfam" id="TIGR00801">
    <property type="entry name" value="ncs2"/>
    <property type="match status" value="1"/>
</dbReference>
<feature type="transmembrane region" description="Helical" evidence="9">
    <location>
        <begin position="42"/>
        <end position="60"/>
    </location>
</feature>
<dbReference type="InterPro" id="IPR006043">
    <property type="entry name" value="NCS2"/>
</dbReference>
<feature type="transmembrane region" description="Helical" evidence="9">
    <location>
        <begin position="420"/>
        <end position="443"/>
    </location>
</feature>
<evidence type="ECO:0000256" key="9">
    <source>
        <dbReference type="SAM" id="Phobius"/>
    </source>
</evidence>
<dbReference type="Proteomes" id="UP001241092">
    <property type="component" value="Chromosome"/>
</dbReference>
<organism evidence="10 11">
    <name type="scientific">Mycolicibacterium mageritense</name>
    <name type="common">Mycobacterium mageritense</name>
    <dbReference type="NCBI Taxonomy" id="53462"/>
    <lineage>
        <taxon>Bacteria</taxon>
        <taxon>Bacillati</taxon>
        <taxon>Actinomycetota</taxon>
        <taxon>Actinomycetes</taxon>
        <taxon>Mycobacteriales</taxon>
        <taxon>Mycobacteriaceae</taxon>
        <taxon>Mycolicibacterium</taxon>
    </lineage>
</organism>
<dbReference type="EMBL" id="AP027452">
    <property type="protein sequence ID" value="BDY31920.1"/>
    <property type="molecule type" value="Genomic_DNA"/>
</dbReference>
<feature type="transmembrane region" description="Helical" evidence="9">
    <location>
        <begin position="207"/>
        <end position="227"/>
    </location>
</feature>
<reference evidence="10" key="1">
    <citation type="submission" date="2023-03" db="EMBL/GenBank/DDBJ databases">
        <title>Draft genome sequence of a Mycolicibacterium mageritense strain H4_3_1 isolated from a hybrid biological-inorganic system reactor.</title>
        <authorList>
            <person name="Feng X."/>
            <person name="Kazama D."/>
            <person name="Sato K."/>
            <person name="Kobayashi H."/>
        </authorList>
    </citation>
    <scope>NUCLEOTIDE SEQUENCE</scope>
    <source>
        <strain evidence="10">H4_3_1</strain>
    </source>
</reference>
<dbReference type="NCBIfam" id="TIGR03173">
    <property type="entry name" value="pbuX"/>
    <property type="match status" value="1"/>
</dbReference>
<sequence>MKLHRNRAADTGAAEVRPENVRPEDERLGIGRSFAYGAQHVLTMYGGIIAPPLIVGGAAGVPAAQLGVLVASCLFIGGLATILQSVGIPWFGSQLPLVQGTSFASVATLVAIVTQGGGLPAAFGSVMASAAIGLAITPFFSRIIRFFPPVVTGTVITTIGLSLMPVAANWAMGNNAKLPTYGSMENIALAGFTLLVVIVLSRSNVPAISRLSILFAIIIGTLVATAIGKADFSKVADGPIVAVPEPFFFGGPVFTLAGVVSMTIVVLVILTETTADILAVGEIVNTRVDRRRIGNGLRADMGASLISPIFNGFTQSAFAQNVGLVAITGVKSRFVVTAGGVILVVLGLLPVLGRVVAAVPYPVLGGAGLVLFGTVAASGIRTLARVNYQGNMNLVIVATSVGMGMIPIAAPEFWEHFPSWFQTIFHSGISSAAITAVLLNLFFNHIRFARQKPGSSVFAAADRFISFDEVQAYSKLREGDHIEGGRIVDADGKPLPVKQSDGKLVDVPICSGSAEH</sequence>
<dbReference type="InterPro" id="IPR017588">
    <property type="entry name" value="UacT-like"/>
</dbReference>
<feature type="transmembrane region" description="Helical" evidence="9">
    <location>
        <begin position="392"/>
        <end position="414"/>
    </location>
</feature>
<evidence type="ECO:0000313" key="10">
    <source>
        <dbReference type="EMBL" id="BDY31920.1"/>
    </source>
</evidence>
<keyword evidence="5 9" id="KW-0812">Transmembrane</keyword>
<feature type="transmembrane region" description="Helical" evidence="9">
    <location>
        <begin position="147"/>
        <end position="168"/>
    </location>
</feature>
<evidence type="ECO:0000256" key="5">
    <source>
        <dbReference type="ARBA" id="ARBA00022692"/>
    </source>
</evidence>
<dbReference type="GO" id="GO:0005886">
    <property type="term" value="C:plasma membrane"/>
    <property type="evidence" value="ECO:0007669"/>
    <property type="project" value="UniProtKB-SubCell"/>
</dbReference>
<protein>
    <submittedName>
        <fullName evidence="10">Uric acid transporter UacT</fullName>
    </submittedName>
</protein>
<dbReference type="PANTHER" id="PTHR42810">
    <property type="entry name" value="PURINE PERMEASE C1399.01C-RELATED"/>
    <property type="match status" value="1"/>
</dbReference>
<keyword evidence="4" id="KW-1003">Cell membrane</keyword>
<name>A0AAI8TZR1_MYCME</name>
<proteinExistence type="inferred from homology"/>
<accession>A0AAI8TZR1</accession>
<dbReference type="InterPro" id="IPR006042">
    <property type="entry name" value="Xan_ur_permease"/>
</dbReference>
<feature type="transmembrane region" description="Helical" evidence="9">
    <location>
        <begin position="247"/>
        <end position="270"/>
    </location>
</feature>
<dbReference type="PROSITE" id="PS01116">
    <property type="entry name" value="XANTH_URACIL_PERMASE"/>
    <property type="match status" value="1"/>
</dbReference>
<feature type="transmembrane region" description="Helical" evidence="9">
    <location>
        <begin position="180"/>
        <end position="200"/>
    </location>
</feature>
<feature type="transmembrane region" description="Helical" evidence="9">
    <location>
        <begin position="334"/>
        <end position="353"/>
    </location>
</feature>
<evidence type="ECO:0000256" key="8">
    <source>
        <dbReference type="SAM" id="MobiDB-lite"/>
    </source>
</evidence>
<dbReference type="PANTHER" id="PTHR42810:SF4">
    <property type="entry name" value="URIC ACID TRANSPORTER UACT"/>
    <property type="match status" value="1"/>
</dbReference>
<evidence type="ECO:0000256" key="1">
    <source>
        <dbReference type="ARBA" id="ARBA00004651"/>
    </source>
</evidence>
<evidence type="ECO:0000256" key="3">
    <source>
        <dbReference type="ARBA" id="ARBA00022448"/>
    </source>
</evidence>
<gene>
    <name evidence="10" type="primary">uacT</name>
    <name evidence="10" type="ORF">hbim_05878</name>
</gene>
<evidence type="ECO:0000256" key="2">
    <source>
        <dbReference type="ARBA" id="ARBA00008821"/>
    </source>
</evidence>
<comment type="similarity">
    <text evidence="2">Belongs to the nucleobase:cation symporter-2 (NCS2) (TC 2.A.40) family.</text>
</comment>
<evidence type="ECO:0000256" key="6">
    <source>
        <dbReference type="ARBA" id="ARBA00022989"/>
    </source>
</evidence>
<dbReference type="RefSeq" id="WP_286212066.1">
    <property type="nucleotide sequence ID" value="NZ_AP027452.1"/>
</dbReference>
<feature type="transmembrane region" description="Helical" evidence="9">
    <location>
        <begin position="66"/>
        <end position="83"/>
    </location>
</feature>
<dbReference type="Pfam" id="PF00860">
    <property type="entry name" value="Xan_ur_permease"/>
    <property type="match status" value="1"/>
</dbReference>
<feature type="transmembrane region" description="Helical" evidence="9">
    <location>
        <begin position="359"/>
        <end position="380"/>
    </location>
</feature>
<dbReference type="GO" id="GO:0042907">
    <property type="term" value="F:xanthine transmembrane transporter activity"/>
    <property type="evidence" value="ECO:0007669"/>
    <property type="project" value="TreeGrafter"/>
</dbReference>
<dbReference type="NCBIfam" id="NF037981">
    <property type="entry name" value="NCS2_1"/>
    <property type="match status" value="1"/>
</dbReference>
<evidence type="ECO:0000256" key="4">
    <source>
        <dbReference type="ARBA" id="ARBA00022475"/>
    </source>
</evidence>
<evidence type="ECO:0000256" key="7">
    <source>
        <dbReference type="ARBA" id="ARBA00023136"/>
    </source>
</evidence>